<dbReference type="SMART" id="SM00213">
    <property type="entry name" value="UBQ"/>
    <property type="match status" value="1"/>
</dbReference>
<dbReference type="InterPro" id="IPR003103">
    <property type="entry name" value="BAG_domain"/>
</dbReference>
<keyword evidence="4" id="KW-0810">Translation regulation</keyword>
<proteinExistence type="inferred from homology"/>
<keyword evidence="6" id="KW-0539">Nucleus</keyword>
<dbReference type="SUPFAM" id="SSF48371">
    <property type="entry name" value="ARM repeat"/>
    <property type="match status" value="1"/>
</dbReference>
<feature type="region of interest" description="Disordered" evidence="8">
    <location>
        <begin position="1"/>
        <end position="226"/>
    </location>
</feature>
<organism evidence="12 13">
    <name type="scientific">Salix dunnii</name>
    <dbReference type="NCBI Taxonomy" id="1413687"/>
    <lineage>
        <taxon>Eukaryota</taxon>
        <taxon>Viridiplantae</taxon>
        <taxon>Streptophyta</taxon>
        <taxon>Embryophyta</taxon>
        <taxon>Tracheophyta</taxon>
        <taxon>Spermatophyta</taxon>
        <taxon>Magnoliopsida</taxon>
        <taxon>eudicotyledons</taxon>
        <taxon>Gunneridae</taxon>
        <taxon>Pentapetalae</taxon>
        <taxon>rosids</taxon>
        <taxon>fabids</taxon>
        <taxon>Malpighiales</taxon>
        <taxon>Salicaceae</taxon>
        <taxon>Saliceae</taxon>
        <taxon>Salix</taxon>
    </lineage>
</organism>
<dbReference type="SMART" id="SM00543">
    <property type="entry name" value="MIF4G"/>
    <property type="match status" value="1"/>
</dbReference>
<evidence type="ECO:0000313" key="12">
    <source>
        <dbReference type="EMBL" id="KAF9665250.1"/>
    </source>
</evidence>
<dbReference type="InterPro" id="IPR000626">
    <property type="entry name" value="Ubiquitin-like_dom"/>
</dbReference>
<dbReference type="Gene3D" id="3.10.20.90">
    <property type="entry name" value="Phosphatidylinositol 3-kinase Catalytic Subunit, Chain A, domain 1"/>
    <property type="match status" value="1"/>
</dbReference>
<evidence type="ECO:0000256" key="1">
    <source>
        <dbReference type="ARBA" id="ARBA00004123"/>
    </source>
</evidence>
<feature type="domain" description="MI" evidence="11">
    <location>
        <begin position="502"/>
        <end position="625"/>
    </location>
</feature>
<dbReference type="Pfam" id="PF00240">
    <property type="entry name" value="ubiquitin"/>
    <property type="match status" value="1"/>
</dbReference>
<dbReference type="Proteomes" id="UP000657918">
    <property type="component" value="Chromosome 16"/>
</dbReference>
<dbReference type="InterPro" id="IPR016024">
    <property type="entry name" value="ARM-type_fold"/>
</dbReference>
<dbReference type="SUPFAM" id="SSF54236">
    <property type="entry name" value="Ubiquitin-like"/>
    <property type="match status" value="1"/>
</dbReference>
<dbReference type="GO" id="GO:0006417">
    <property type="term" value="P:regulation of translation"/>
    <property type="evidence" value="ECO:0007669"/>
    <property type="project" value="UniProtKB-KW"/>
</dbReference>
<comment type="subcellular location">
    <subcellularLocation>
        <location evidence="1">Nucleus</location>
    </subcellularLocation>
</comment>
<dbReference type="FunFam" id="1.25.40.180:FF:000004">
    <property type="entry name" value="pre-mRNA-splicing factor CWC22 homolog"/>
    <property type="match status" value="1"/>
</dbReference>
<dbReference type="PANTHER" id="PTHR18034">
    <property type="entry name" value="CELL CYCLE CONTROL PROTEIN CWF22-RELATED"/>
    <property type="match status" value="1"/>
</dbReference>
<feature type="compositionally biased region" description="Basic and acidic residues" evidence="8">
    <location>
        <begin position="112"/>
        <end position="131"/>
    </location>
</feature>
<dbReference type="EMBL" id="JADGMS010000016">
    <property type="protein sequence ID" value="KAF9665250.1"/>
    <property type="molecule type" value="Genomic_DNA"/>
</dbReference>
<comment type="caution">
    <text evidence="12">The sequence shown here is derived from an EMBL/GenBank/DDBJ whole genome shotgun (WGS) entry which is preliminary data.</text>
</comment>
<feature type="compositionally biased region" description="Low complexity" evidence="8">
    <location>
        <begin position="1"/>
        <end position="11"/>
    </location>
</feature>
<dbReference type="Pfam" id="PF02854">
    <property type="entry name" value="MIF4G"/>
    <property type="match status" value="1"/>
</dbReference>
<gene>
    <name evidence="12" type="ORF">SADUNF_Sadunf16G0103000</name>
</gene>
<evidence type="ECO:0000256" key="3">
    <source>
        <dbReference type="ARBA" id="ARBA00022664"/>
    </source>
</evidence>
<keyword evidence="5" id="KW-0508">mRNA splicing</keyword>
<dbReference type="OrthoDB" id="1924287at2759"/>
<feature type="region of interest" description="Disordered" evidence="8">
    <location>
        <begin position="980"/>
        <end position="1007"/>
    </location>
</feature>
<evidence type="ECO:0000259" key="9">
    <source>
        <dbReference type="PROSITE" id="PS50053"/>
    </source>
</evidence>
<dbReference type="GO" id="GO:0051087">
    <property type="term" value="F:protein-folding chaperone binding"/>
    <property type="evidence" value="ECO:0007669"/>
    <property type="project" value="InterPro"/>
</dbReference>
<protein>
    <recommendedName>
        <fullName evidence="14">MIF4G domain-containing protein / MA3 domain-containing protein</fullName>
    </recommendedName>
</protein>
<dbReference type="PROSITE" id="PS51035">
    <property type="entry name" value="BAG"/>
    <property type="match status" value="1"/>
</dbReference>
<keyword evidence="7" id="KW-0175">Coiled coil</keyword>
<dbReference type="SMART" id="SM00264">
    <property type="entry name" value="BAG"/>
    <property type="match status" value="1"/>
</dbReference>
<keyword evidence="3" id="KW-0507">mRNA processing</keyword>
<dbReference type="Pfam" id="PF02847">
    <property type="entry name" value="MA3"/>
    <property type="match status" value="1"/>
</dbReference>
<feature type="compositionally biased region" description="Basic and acidic residues" evidence="8">
    <location>
        <begin position="148"/>
        <end position="160"/>
    </location>
</feature>
<dbReference type="InterPro" id="IPR029071">
    <property type="entry name" value="Ubiquitin-like_domsf"/>
</dbReference>
<comment type="similarity">
    <text evidence="2">Belongs to the CWC22 family.</text>
</comment>
<evidence type="ECO:0008006" key="14">
    <source>
        <dbReference type="Google" id="ProtNLM"/>
    </source>
</evidence>
<feature type="compositionally biased region" description="Basic and acidic residues" evidence="8">
    <location>
        <begin position="25"/>
        <end position="105"/>
    </location>
</feature>
<dbReference type="Pfam" id="PF02179">
    <property type="entry name" value="BAG"/>
    <property type="match status" value="1"/>
</dbReference>
<dbReference type="GO" id="GO:0003723">
    <property type="term" value="F:RNA binding"/>
    <property type="evidence" value="ECO:0007669"/>
    <property type="project" value="InterPro"/>
</dbReference>
<dbReference type="Gene3D" id="1.20.58.120">
    <property type="entry name" value="BAG domain"/>
    <property type="match status" value="1"/>
</dbReference>
<dbReference type="Gene3D" id="1.25.40.180">
    <property type="match status" value="1"/>
</dbReference>
<evidence type="ECO:0000256" key="6">
    <source>
        <dbReference type="ARBA" id="ARBA00023242"/>
    </source>
</evidence>
<feature type="domain" description="Ubiquitin-like" evidence="9">
    <location>
        <begin position="772"/>
        <end position="840"/>
    </location>
</feature>
<dbReference type="PROSITE" id="PS51366">
    <property type="entry name" value="MI"/>
    <property type="match status" value="1"/>
</dbReference>
<dbReference type="InterPro" id="IPR036533">
    <property type="entry name" value="BAG_dom_sf"/>
</dbReference>
<dbReference type="InterPro" id="IPR050781">
    <property type="entry name" value="CWC22_splicing_factor"/>
</dbReference>
<keyword evidence="13" id="KW-1185">Reference proteome</keyword>
<dbReference type="PROSITE" id="PS50053">
    <property type="entry name" value="UBIQUITIN_2"/>
    <property type="match status" value="1"/>
</dbReference>
<evidence type="ECO:0000256" key="4">
    <source>
        <dbReference type="ARBA" id="ARBA00022845"/>
    </source>
</evidence>
<evidence type="ECO:0000259" key="10">
    <source>
        <dbReference type="PROSITE" id="PS51035"/>
    </source>
</evidence>
<dbReference type="GO" id="GO:0071013">
    <property type="term" value="C:catalytic step 2 spliceosome"/>
    <property type="evidence" value="ECO:0007669"/>
    <property type="project" value="TreeGrafter"/>
</dbReference>
<dbReference type="GO" id="GO:0000398">
    <property type="term" value="P:mRNA splicing, via spliceosome"/>
    <property type="evidence" value="ECO:0007669"/>
    <property type="project" value="TreeGrafter"/>
</dbReference>
<dbReference type="SUPFAM" id="SSF63491">
    <property type="entry name" value="BAG domain"/>
    <property type="match status" value="1"/>
</dbReference>
<evidence type="ECO:0000256" key="2">
    <source>
        <dbReference type="ARBA" id="ARBA00006856"/>
    </source>
</evidence>
<feature type="coiled-coil region" evidence="7">
    <location>
        <begin position="873"/>
        <end position="900"/>
    </location>
</feature>
<evidence type="ECO:0000256" key="7">
    <source>
        <dbReference type="SAM" id="Coils"/>
    </source>
</evidence>
<evidence type="ECO:0000313" key="13">
    <source>
        <dbReference type="Proteomes" id="UP000657918"/>
    </source>
</evidence>
<feature type="compositionally biased region" description="Basic and acidic residues" evidence="8">
    <location>
        <begin position="166"/>
        <end position="215"/>
    </location>
</feature>
<name>A0A835J800_9ROSI</name>
<sequence>MPRRYSSSSGESSDEERDRRRRPDSKRDSKSDSRRIRGSRGDESDESLDNKRQDKRDERIRRRDRDASDESIEKKQNKRDERTKLSEWARDEEIFNRERKGVRESSEEEGELVEKNRSHEGRREKIEDSYRRRDRHERRRALDDEDDSGARTKSEQDRNMDRKRRDRDYDDGGDRRNGGGKEMNKRGKEAAESLKDNEEGRSRTAEESKPRREMAVQEGNGGADASMLGKTGGVYIPPFRLARMMKEVEDKSSTEYQRLTWDALRKSINGLVNKVNASNIKNIIPELFSENLIRGRGLFCRSCMKSQMASSRFTDVFAALVAVVNTKFPEVGDLLLRRIVLQLKRAFKRNDKPQLLAAVKFIAHLVNQQVAHEIIALELLAVLLENPTDDSVEVAVGFVTECGSMLQDVSPKGLDGAFERFRGILHEGEIDKRVQFLIEGLFATRKAKFQGYPAVRPELDLVDQEDQLTHEISLSEDIVAEITLDVFKPDPNFLENEKRYEELKKSILGEESEDEDGSDAASDFEEAGHKLLKIKLEPGQEMELCIMLLECCSQERTYLRYYGLLGQRFCMINKVHQENFEKSFVQQYSMIHRLETNKLRNVAKFFAHLLGTDALPWHVLAYIRLTEEDTTSSSRIFIKILFQELSEHLGIRTLNERLTDPTMRDSFDSIFPKDNPKNTRFAINFFTSIGLGGITENLREYLKNMPRMIMEQQEQLSDAGAVKRMKGTGSDAGAVKGMIGTGNDTGAVKGMKGTGDNEEINHGVRQVDHNLIKINVSHGPSHHELHVPAHCTFGHVKKVIEQQTGLESEKQRILFRGKEKEDGENLQEAGVRDNSKILVLEDVVRKEMKEGEDTSKAAMQGNVEEVKGNDTEMLKALRAIDETRKEIDKLAERVSALKVVVSGGTKVSENEFGVFSELLMRQLLKLDAIEAEGEARVQRKAEVLRVQNFHEILDNLKARNSKPLGNSGNVVSVTTEWETFDSGLGSSSPPPSMPSSTRITHDWERLE</sequence>
<dbReference type="InterPro" id="IPR003890">
    <property type="entry name" value="MIF4G-like_typ-3"/>
</dbReference>
<evidence type="ECO:0000259" key="11">
    <source>
        <dbReference type="PROSITE" id="PS51366"/>
    </source>
</evidence>
<evidence type="ECO:0000256" key="5">
    <source>
        <dbReference type="ARBA" id="ARBA00023187"/>
    </source>
</evidence>
<feature type="domain" description="BAG" evidence="10">
    <location>
        <begin position="876"/>
        <end position="957"/>
    </location>
</feature>
<dbReference type="SMART" id="SM00544">
    <property type="entry name" value="MA3"/>
    <property type="match status" value="1"/>
</dbReference>
<dbReference type="PANTHER" id="PTHR18034:SF3">
    <property type="entry name" value="PRE-MRNA-SPLICING FACTOR CWC22 HOMOLOG"/>
    <property type="match status" value="1"/>
</dbReference>
<accession>A0A835J800</accession>
<reference evidence="12 13" key="1">
    <citation type="submission" date="2020-10" db="EMBL/GenBank/DDBJ databases">
        <title>Plant Genome Project.</title>
        <authorList>
            <person name="Zhang R.-G."/>
        </authorList>
    </citation>
    <scope>NUCLEOTIDE SEQUENCE [LARGE SCALE GENOMIC DNA]</scope>
    <source>
        <strain evidence="12">FAFU-HL-1</strain>
        <tissue evidence="12">Leaf</tissue>
    </source>
</reference>
<dbReference type="AlphaFoldDB" id="A0A835J800"/>
<evidence type="ECO:0000256" key="8">
    <source>
        <dbReference type="SAM" id="MobiDB-lite"/>
    </source>
</evidence>
<dbReference type="InterPro" id="IPR003891">
    <property type="entry name" value="Initiation_fac_eIF4g_MI"/>
</dbReference>